<name>A0A5S5MD40_9BACT</name>
<proteinExistence type="predicted"/>
<evidence type="ECO:0000313" key="1">
    <source>
        <dbReference type="EMBL" id="TYT73545.1"/>
    </source>
</evidence>
<organism evidence="1 2">
    <name type="scientific">Desulfobotulus mexicanus</name>
    <dbReference type="NCBI Taxonomy" id="2586642"/>
    <lineage>
        <taxon>Bacteria</taxon>
        <taxon>Pseudomonadati</taxon>
        <taxon>Thermodesulfobacteriota</taxon>
        <taxon>Desulfobacteria</taxon>
        <taxon>Desulfobacterales</taxon>
        <taxon>Desulfobacteraceae</taxon>
        <taxon>Desulfobotulus</taxon>
    </lineage>
</organism>
<sequence length="182" mass="19893">MTSISMLVTFRSGGCMEKQKGSSCHICKMALLVLVLVIIMGGCATRNQVLWHKTAAVHSANIVPGVEAEEAAAKIVVRVRGQGLAPEEGSPARRRYNAERAAVLDGYRQLSERIAGFILDSYTMSGEGDMSHDRIVAETRAYVRGAQIMEVAYAEGMATAEMRVFLAPRTSIFQWDGRIANR</sequence>
<dbReference type="OrthoDB" id="5422143at2"/>
<dbReference type="AlphaFoldDB" id="A0A5S5MD40"/>
<dbReference type="Proteomes" id="UP000321899">
    <property type="component" value="Unassembled WGS sequence"/>
</dbReference>
<gene>
    <name evidence="1" type="ORF">FIM25_14550</name>
</gene>
<reference evidence="1 2" key="1">
    <citation type="submission" date="2019-06" db="EMBL/GenBank/DDBJ databases">
        <title>Desulfobotulus mexicanus sp. nov., a novel sulfate-reducing bacterium isolated from the sediment of an alkaline crater lake in Mexico.</title>
        <authorList>
            <person name="Hirschler-Rea A."/>
        </authorList>
    </citation>
    <scope>NUCLEOTIDE SEQUENCE [LARGE SCALE GENOMIC DNA]</scope>
    <source>
        <strain evidence="1 2">PAR22N</strain>
    </source>
</reference>
<dbReference type="RefSeq" id="WP_139450588.1">
    <property type="nucleotide sequence ID" value="NZ_VDMB01000026.1"/>
</dbReference>
<comment type="caution">
    <text evidence="1">The sequence shown here is derived from an EMBL/GenBank/DDBJ whole genome shotgun (WGS) entry which is preliminary data.</text>
</comment>
<dbReference type="EMBL" id="VDMB01000026">
    <property type="protein sequence ID" value="TYT73545.1"/>
    <property type="molecule type" value="Genomic_DNA"/>
</dbReference>
<keyword evidence="2" id="KW-1185">Reference proteome</keyword>
<protein>
    <submittedName>
        <fullName evidence="1">Uncharacterized protein</fullName>
    </submittedName>
</protein>
<evidence type="ECO:0000313" key="2">
    <source>
        <dbReference type="Proteomes" id="UP000321899"/>
    </source>
</evidence>
<accession>A0A5S5MD40</accession>